<evidence type="ECO:0000256" key="1">
    <source>
        <dbReference type="SAM" id="Phobius"/>
    </source>
</evidence>
<feature type="transmembrane region" description="Helical" evidence="1">
    <location>
        <begin position="12"/>
        <end position="35"/>
    </location>
</feature>
<proteinExistence type="predicted"/>
<dbReference type="AlphaFoldDB" id="A0A1H9CFC1"/>
<evidence type="ECO:0000313" key="3">
    <source>
        <dbReference type="Proteomes" id="UP000199114"/>
    </source>
</evidence>
<feature type="transmembrane region" description="Helical" evidence="1">
    <location>
        <begin position="101"/>
        <end position="127"/>
    </location>
</feature>
<accession>A0A1H9CFC1</accession>
<evidence type="ECO:0000313" key="2">
    <source>
        <dbReference type="EMBL" id="SEP99731.1"/>
    </source>
</evidence>
<protein>
    <submittedName>
        <fullName evidence="2">Uncharacterized protein</fullName>
    </submittedName>
</protein>
<feature type="transmembrane region" description="Helical" evidence="1">
    <location>
        <begin position="67"/>
        <end position="89"/>
    </location>
</feature>
<feature type="transmembrane region" description="Helical" evidence="1">
    <location>
        <begin position="147"/>
        <end position="167"/>
    </location>
</feature>
<dbReference type="RefSeq" id="WP_139210795.1">
    <property type="nucleotide sequence ID" value="NZ_FOFD01000001.1"/>
</dbReference>
<dbReference type="EMBL" id="FOFD01000001">
    <property type="protein sequence ID" value="SEP99731.1"/>
    <property type="molecule type" value="Genomic_DNA"/>
</dbReference>
<sequence length="169" mass="17305">MSTSDRGTVESGYVFNSVLFYTTVGLGLGVAILLLSEFGTSPLEATELGVLAAERIEQLNTDLLPTAVLVTSVLVAIAAPMLGCVTGFLAASRIPRRNRAVAYSAAAAFVGSFVFALVVVSLCVAAFTDEATVLTQLEGVDVQGVVVNAVLVSLASTIPAAGTTYSASR</sequence>
<keyword evidence="1" id="KW-1133">Transmembrane helix</keyword>
<keyword evidence="1" id="KW-0812">Transmembrane</keyword>
<keyword evidence="1" id="KW-0472">Membrane</keyword>
<gene>
    <name evidence="2" type="ORF">SAMN04489841_1034</name>
</gene>
<reference evidence="3" key="1">
    <citation type="submission" date="2016-10" db="EMBL/GenBank/DDBJ databases">
        <authorList>
            <person name="Varghese N."/>
            <person name="Submissions S."/>
        </authorList>
    </citation>
    <scope>NUCLEOTIDE SEQUENCE [LARGE SCALE GENOMIC DNA]</scope>
    <source>
        <strain evidence="3">DSM 25055</strain>
    </source>
</reference>
<dbReference type="Proteomes" id="UP000199114">
    <property type="component" value="Unassembled WGS sequence"/>
</dbReference>
<keyword evidence="3" id="KW-1185">Reference proteome</keyword>
<name>A0A1H9CFC1_9EURY</name>
<organism evidence="2 3">
    <name type="scientific">Natrinema salaciae</name>
    <dbReference type="NCBI Taxonomy" id="1186196"/>
    <lineage>
        <taxon>Archaea</taxon>
        <taxon>Methanobacteriati</taxon>
        <taxon>Methanobacteriota</taxon>
        <taxon>Stenosarchaea group</taxon>
        <taxon>Halobacteria</taxon>
        <taxon>Halobacteriales</taxon>
        <taxon>Natrialbaceae</taxon>
        <taxon>Natrinema</taxon>
    </lineage>
</organism>